<gene>
    <name evidence="7" type="ORF">C7959_12215</name>
</gene>
<proteinExistence type="inferred from homology"/>
<dbReference type="Proteomes" id="UP000295832">
    <property type="component" value="Unassembled WGS sequence"/>
</dbReference>
<evidence type="ECO:0000256" key="2">
    <source>
        <dbReference type="ARBA" id="ARBA00022670"/>
    </source>
</evidence>
<organism evidence="7 8">
    <name type="scientific">Orenia marismortui</name>
    <dbReference type="NCBI Taxonomy" id="46469"/>
    <lineage>
        <taxon>Bacteria</taxon>
        <taxon>Bacillati</taxon>
        <taxon>Bacillota</taxon>
        <taxon>Clostridia</taxon>
        <taxon>Halanaerobiales</taxon>
        <taxon>Halobacteroidaceae</taxon>
        <taxon>Orenia</taxon>
    </lineage>
</organism>
<keyword evidence="8" id="KW-1185">Reference proteome</keyword>
<dbReference type="Gene3D" id="3.30.70.1490">
    <property type="entry name" value="Cysteine protease Prp"/>
    <property type="match status" value="1"/>
</dbReference>
<evidence type="ECO:0000256" key="5">
    <source>
        <dbReference type="ARBA" id="ARBA00044503"/>
    </source>
</evidence>
<evidence type="ECO:0000256" key="4">
    <source>
        <dbReference type="ARBA" id="ARBA00022807"/>
    </source>
</evidence>
<dbReference type="GO" id="GO:0008234">
    <property type="term" value="F:cysteine-type peptidase activity"/>
    <property type="evidence" value="ECO:0007669"/>
    <property type="project" value="UniProtKB-KW"/>
</dbReference>
<evidence type="ECO:0000256" key="1">
    <source>
        <dbReference type="ARBA" id="ARBA00022517"/>
    </source>
</evidence>
<dbReference type="SUPFAM" id="SSF118010">
    <property type="entry name" value="TM1457-like"/>
    <property type="match status" value="1"/>
</dbReference>
<dbReference type="Pfam" id="PF04327">
    <property type="entry name" value="Peptidase_Prp"/>
    <property type="match status" value="1"/>
</dbReference>
<sequence>MITININRNQEGNVVSFFGDGHAEYAEYGQDIVCAAVSAIMQTAVFGLTNYLDFDINIDVKDGWLKCKIDSNIAKDLQVKSILETMVIGLKETEKSYSQYLKIVEGGGKND</sequence>
<dbReference type="PANTHER" id="PTHR39178:SF1">
    <property type="entry name" value="RIBOSOMAL-PROCESSING CYSTEINE PROTEASE PRP"/>
    <property type="match status" value="1"/>
</dbReference>
<keyword evidence="4" id="KW-0788">Thiol protease</keyword>
<comment type="similarity">
    <text evidence="5">Belongs to the Prp family.</text>
</comment>
<name>A0A4R8GVI2_9FIRM</name>
<dbReference type="GO" id="GO:0042254">
    <property type="term" value="P:ribosome biogenesis"/>
    <property type="evidence" value="ECO:0007669"/>
    <property type="project" value="UniProtKB-KW"/>
</dbReference>
<keyword evidence="1" id="KW-0690">Ribosome biogenesis</keyword>
<keyword evidence="3" id="KW-0378">Hydrolase</keyword>
<reference evidence="7 8" key="1">
    <citation type="submission" date="2019-03" db="EMBL/GenBank/DDBJ databases">
        <title>Subsurface microbial communities from deep shales in Ohio and West Virginia, USA.</title>
        <authorList>
            <person name="Wrighton K."/>
        </authorList>
    </citation>
    <scope>NUCLEOTIDE SEQUENCE [LARGE SCALE GENOMIC DNA]</scope>
    <source>
        <strain evidence="7 8">MSL 6dP</strain>
    </source>
</reference>
<dbReference type="CDD" id="cd16332">
    <property type="entry name" value="Prp-like"/>
    <property type="match status" value="1"/>
</dbReference>
<dbReference type="PANTHER" id="PTHR39178">
    <property type="entry name" value="HYPOTHETICAL RIBOSOME-ASSOCIATED PROTEIN"/>
    <property type="match status" value="1"/>
</dbReference>
<comment type="caution">
    <text evidence="7">The sequence shown here is derived from an EMBL/GenBank/DDBJ whole genome shotgun (WGS) entry which is preliminary data.</text>
</comment>
<dbReference type="InterPro" id="IPR007422">
    <property type="entry name" value="Peptidase_Prp"/>
</dbReference>
<dbReference type="AlphaFoldDB" id="A0A4R8GVI2"/>
<dbReference type="GO" id="GO:0006508">
    <property type="term" value="P:proteolysis"/>
    <property type="evidence" value="ECO:0007669"/>
    <property type="project" value="UniProtKB-KW"/>
</dbReference>
<evidence type="ECO:0000256" key="3">
    <source>
        <dbReference type="ARBA" id="ARBA00022801"/>
    </source>
</evidence>
<dbReference type="InterPro" id="IPR036764">
    <property type="entry name" value="Peptidase_Prp_sf"/>
</dbReference>
<accession>A0A4R8GVI2</accession>
<dbReference type="EMBL" id="SOEG01000022">
    <property type="protein sequence ID" value="TDX49001.1"/>
    <property type="molecule type" value="Genomic_DNA"/>
</dbReference>
<dbReference type="RefSeq" id="WP_018247840.1">
    <property type="nucleotide sequence ID" value="NZ_SOEG01000022.1"/>
</dbReference>
<evidence type="ECO:0000256" key="6">
    <source>
        <dbReference type="ARBA" id="ARBA00044538"/>
    </source>
</evidence>
<keyword evidence="2" id="KW-0645">Protease</keyword>
<evidence type="ECO:0000313" key="8">
    <source>
        <dbReference type="Proteomes" id="UP000295832"/>
    </source>
</evidence>
<protein>
    <recommendedName>
        <fullName evidence="6">Ribosomal processing cysteine protease Prp</fullName>
    </recommendedName>
</protein>
<dbReference type="STRING" id="926561.GCA_000379025_00629"/>
<evidence type="ECO:0000313" key="7">
    <source>
        <dbReference type="EMBL" id="TDX49001.1"/>
    </source>
</evidence>